<dbReference type="EMBL" id="CP034549">
    <property type="protein sequence ID" value="AZQ43291.1"/>
    <property type="molecule type" value="Genomic_DNA"/>
</dbReference>
<evidence type="ECO:0000256" key="1">
    <source>
        <dbReference type="SAM" id="MobiDB-lite"/>
    </source>
</evidence>
<reference evidence="3 4" key="1">
    <citation type="submission" date="2018-12" db="EMBL/GenBank/DDBJ databases">
        <title>Complete genome of Nonlabens sp. MJ115.</title>
        <authorList>
            <person name="Choi H.S."/>
            <person name="Jung J."/>
        </authorList>
    </citation>
    <scope>NUCLEOTIDE SEQUENCE [LARGE SCALE GENOMIC DNA]</scope>
    <source>
        <strain evidence="3 4">MJ115</strain>
    </source>
</reference>
<feature type="region of interest" description="Disordered" evidence="1">
    <location>
        <begin position="113"/>
        <end position="132"/>
    </location>
</feature>
<name>A0A3S9MVP8_9FLAO</name>
<dbReference type="AlphaFoldDB" id="A0A3S9MVP8"/>
<organism evidence="3 4">
    <name type="scientific">Nonlabens ponticola</name>
    <dbReference type="NCBI Taxonomy" id="2496866"/>
    <lineage>
        <taxon>Bacteria</taxon>
        <taxon>Pseudomonadati</taxon>
        <taxon>Bacteroidota</taxon>
        <taxon>Flavobacteriia</taxon>
        <taxon>Flavobacteriales</taxon>
        <taxon>Flavobacteriaceae</taxon>
        <taxon>Nonlabens</taxon>
    </lineage>
</organism>
<dbReference type="GO" id="GO:0043022">
    <property type="term" value="F:ribosome binding"/>
    <property type="evidence" value="ECO:0007669"/>
    <property type="project" value="TreeGrafter"/>
</dbReference>
<dbReference type="GO" id="GO:0004045">
    <property type="term" value="F:peptidyl-tRNA hydrolase activity"/>
    <property type="evidence" value="ECO:0007669"/>
    <property type="project" value="UniProtKB-EC"/>
</dbReference>
<gene>
    <name evidence="3" type="ORF">EJ995_03210</name>
</gene>
<dbReference type="PANTHER" id="PTHR47814:SF1">
    <property type="entry name" value="PEPTIDYL-TRNA HYDROLASE ARFB"/>
    <property type="match status" value="1"/>
</dbReference>
<sequence length="132" mass="15171">MDVDQLHREVTYTATTSSGAGGQHVNKVATRVQLELDILNSSAFAKAEHQRILTALENRLTKDGRLQLSSQDTRSQATNKERVFKKLLKLLTAARKPKKVRKKRVVPAHIKRKRLNEKKKHSEKKANRNFKY</sequence>
<protein>
    <submittedName>
        <fullName evidence="3">Aminoacyl-tRNA hydrolase</fullName>
        <ecNumber evidence="3">3.1.1.29</ecNumber>
    </submittedName>
</protein>
<dbReference type="KEGG" id="noj:EJ995_03210"/>
<dbReference type="NCBIfam" id="NF006718">
    <property type="entry name" value="PRK09256.1"/>
    <property type="match status" value="1"/>
</dbReference>
<dbReference type="SUPFAM" id="SSF110916">
    <property type="entry name" value="Peptidyl-tRNA hydrolase domain-like"/>
    <property type="match status" value="1"/>
</dbReference>
<dbReference type="GO" id="GO:0072344">
    <property type="term" value="P:rescue of stalled ribosome"/>
    <property type="evidence" value="ECO:0007669"/>
    <property type="project" value="TreeGrafter"/>
</dbReference>
<evidence type="ECO:0000313" key="3">
    <source>
        <dbReference type="EMBL" id="AZQ43291.1"/>
    </source>
</evidence>
<dbReference type="InterPro" id="IPR000352">
    <property type="entry name" value="Pep_chain_release_fac_I"/>
</dbReference>
<accession>A0A3S9MVP8</accession>
<feature type="domain" description="Prokaryotic-type class I peptide chain release factors" evidence="2">
    <location>
        <begin position="8"/>
        <end position="128"/>
    </location>
</feature>
<dbReference type="GO" id="GO:0003747">
    <property type="term" value="F:translation release factor activity"/>
    <property type="evidence" value="ECO:0007669"/>
    <property type="project" value="InterPro"/>
</dbReference>
<dbReference type="Proteomes" id="UP000279600">
    <property type="component" value="Chromosome"/>
</dbReference>
<keyword evidence="3" id="KW-0378">Hydrolase</keyword>
<proteinExistence type="predicted"/>
<evidence type="ECO:0000313" key="4">
    <source>
        <dbReference type="Proteomes" id="UP000279600"/>
    </source>
</evidence>
<keyword evidence="4" id="KW-1185">Reference proteome</keyword>
<dbReference type="RefSeq" id="WP_126445554.1">
    <property type="nucleotide sequence ID" value="NZ_CP034549.1"/>
</dbReference>
<dbReference type="PANTHER" id="PTHR47814">
    <property type="entry name" value="PEPTIDYL-TRNA HYDROLASE ARFB"/>
    <property type="match status" value="1"/>
</dbReference>
<dbReference type="Gene3D" id="3.30.160.20">
    <property type="match status" value="1"/>
</dbReference>
<dbReference type="OrthoDB" id="9815709at2"/>
<dbReference type="Pfam" id="PF00472">
    <property type="entry name" value="RF-1"/>
    <property type="match status" value="1"/>
</dbReference>
<dbReference type="EC" id="3.1.1.29" evidence="3"/>
<evidence type="ECO:0000259" key="2">
    <source>
        <dbReference type="Pfam" id="PF00472"/>
    </source>
</evidence>